<protein>
    <submittedName>
        <fullName evidence="1">Uncharacterized protein</fullName>
    </submittedName>
</protein>
<organism evidence="1">
    <name type="scientific">termite gut metagenome</name>
    <dbReference type="NCBI Taxonomy" id="433724"/>
    <lineage>
        <taxon>unclassified sequences</taxon>
        <taxon>metagenomes</taxon>
        <taxon>organismal metagenomes</taxon>
    </lineage>
</organism>
<name>A0A5J4P6U2_9ZZZZ</name>
<gene>
    <name evidence="1" type="ORF">EZS27_043397</name>
</gene>
<dbReference type="AlphaFoldDB" id="A0A5J4P6U2"/>
<comment type="caution">
    <text evidence="1">The sequence shown here is derived from an EMBL/GenBank/DDBJ whole genome shotgun (WGS) entry which is preliminary data.</text>
</comment>
<sequence length="21" mass="2336">ETVLEGILEELAVFLKKCSIT</sequence>
<accession>A0A5J4P6U2</accession>
<feature type="non-terminal residue" evidence="1">
    <location>
        <position position="1"/>
    </location>
</feature>
<reference evidence="1" key="1">
    <citation type="submission" date="2019-03" db="EMBL/GenBank/DDBJ databases">
        <title>Single cell metagenomics reveals metabolic interactions within the superorganism composed of flagellate Streblomastix strix and complex community of Bacteroidetes bacteria on its surface.</title>
        <authorList>
            <person name="Treitli S.C."/>
            <person name="Kolisko M."/>
            <person name="Husnik F."/>
            <person name="Keeling P."/>
            <person name="Hampl V."/>
        </authorList>
    </citation>
    <scope>NUCLEOTIDE SEQUENCE</scope>
    <source>
        <strain evidence="1">STM</strain>
    </source>
</reference>
<dbReference type="EMBL" id="SNRY01011094">
    <property type="protein sequence ID" value="KAA6304952.1"/>
    <property type="molecule type" value="Genomic_DNA"/>
</dbReference>
<evidence type="ECO:0000313" key="1">
    <source>
        <dbReference type="EMBL" id="KAA6304952.1"/>
    </source>
</evidence>
<proteinExistence type="predicted"/>